<dbReference type="NCBIfam" id="TIGR00144">
    <property type="entry name" value="beta_RFAP_syn"/>
    <property type="match status" value="1"/>
</dbReference>
<dbReference type="Pfam" id="PF08544">
    <property type="entry name" value="GHMP_kinases_C"/>
    <property type="match status" value="1"/>
</dbReference>
<dbReference type="Pfam" id="PF00288">
    <property type="entry name" value="GHMP_kinases_N"/>
    <property type="match status" value="1"/>
</dbReference>
<evidence type="ECO:0000313" key="6">
    <source>
        <dbReference type="Proteomes" id="UP000240010"/>
    </source>
</evidence>
<gene>
    <name evidence="5" type="ORF">B0F87_107273</name>
</gene>
<dbReference type="GO" id="GO:0005524">
    <property type="term" value="F:ATP binding"/>
    <property type="evidence" value="ECO:0007669"/>
    <property type="project" value="InterPro"/>
</dbReference>
<dbReference type="Gene3D" id="3.30.230.10">
    <property type="match status" value="1"/>
</dbReference>
<proteinExistence type="predicted"/>
<dbReference type="InterPro" id="IPR020568">
    <property type="entry name" value="Ribosomal_Su5_D2-typ_SF"/>
</dbReference>
<accession>A0A2S6HC21</accession>
<dbReference type="AlphaFoldDB" id="A0A2S6HC21"/>
<dbReference type="InterPro" id="IPR004422">
    <property type="entry name" value="RFAP_synthase"/>
</dbReference>
<keyword evidence="1" id="KW-0808">Transferase</keyword>
<dbReference type="SUPFAM" id="SSF54211">
    <property type="entry name" value="Ribosomal protein S5 domain 2-like"/>
    <property type="match status" value="1"/>
</dbReference>
<dbReference type="InterPro" id="IPR014721">
    <property type="entry name" value="Ribsml_uS5_D2-typ_fold_subgr"/>
</dbReference>
<reference evidence="5 6" key="1">
    <citation type="submission" date="2018-02" db="EMBL/GenBank/DDBJ databases">
        <title>Subsurface microbial communities from deep shales in Ohio and West Virginia, USA.</title>
        <authorList>
            <person name="Wrighton K."/>
        </authorList>
    </citation>
    <scope>NUCLEOTIDE SEQUENCE [LARGE SCALE GENOMIC DNA]</scope>
    <source>
        <strain evidence="5 6">OWC-DMM</strain>
    </source>
</reference>
<evidence type="ECO:0000259" key="3">
    <source>
        <dbReference type="Pfam" id="PF00288"/>
    </source>
</evidence>
<dbReference type="InterPro" id="IPR013750">
    <property type="entry name" value="GHMP_kinase_C_dom"/>
</dbReference>
<dbReference type="EMBL" id="PTIZ01000007">
    <property type="protein sequence ID" value="PPK75029.1"/>
    <property type="molecule type" value="Genomic_DNA"/>
</dbReference>
<sequence>MYTSSNFCSTNTAITLIVQHSKVSVIAPARLHMGFIDLSGSLGRHFGSIGVALNEISTNLSVTGAEQLTITGPAAQRAKKCVSMLCETLHVSDKLNITIETAIPEHVGLGSGTQMSLAIGAALNEFYGLGLSVREIAAVTDRGLRSGIGIGVFEQGGLVVDGGRGEKTITPPVLAHMDVPNDWRFILVFDQRGQGLHGQQEIQAFKELPPFPQQEAARLCYLLLMQGLPAVAENDIVNFGDVISQLQRSVGEHFSSAQGGVFTSPEVAAAMQWLERQGAVAIGQTSWGPTGFCAIDGVALAESITDQARKAFAHFDKLSFVVASARNSGGDVFVG</sequence>
<dbReference type="Proteomes" id="UP000240010">
    <property type="component" value="Unassembled WGS sequence"/>
</dbReference>
<dbReference type="InterPro" id="IPR006204">
    <property type="entry name" value="GHMP_kinase_N_dom"/>
</dbReference>
<dbReference type="PANTHER" id="PTHR20861">
    <property type="entry name" value="HOMOSERINE/4-DIPHOSPHOCYTIDYL-2-C-METHYL-D-ERYTHRITOL KINASE"/>
    <property type="match status" value="1"/>
</dbReference>
<feature type="domain" description="GHMP kinase N-terminal" evidence="3">
    <location>
        <begin position="78"/>
        <end position="140"/>
    </location>
</feature>
<keyword evidence="2" id="KW-0418">Kinase</keyword>
<organism evidence="5 6">
    <name type="scientific">Methylobacter tundripaludum</name>
    <dbReference type="NCBI Taxonomy" id="173365"/>
    <lineage>
        <taxon>Bacteria</taxon>
        <taxon>Pseudomonadati</taxon>
        <taxon>Pseudomonadota</taxon>
        <taxon>Gammaproteobacteria</taxon>
        <taxon>Methylococcales</taxon>
        <taxon>Methylococcaceae</taxon>
        <taxon>Methylobacter</taxon>
    </lineage>
</organism>
<protein>
    <submittedName>
        <fullName evidence="5">Beta-ribofuranosylaminobenzene 5'-phosphate synthase</fullName>
    </submittedName>
</protein>
<evidence type="ECO:0000259" key="4">
    <source>
        <dbReference type="Pfam" id="PF08544"/>
    </source>
</evidence>
<evidence type="ECO:0000313" key="5">
    <source>
        <dbReference type="EMBL" id="PPK75029.1"/>
    </source>
</evidence>
<dbReference type="PIRSF" id="PIRSF004884">
    <property type="entry name" value="Sugar_kin_arch"/>
    <property type="match status" value="1"/>
</dbReference>
<dbReference type="PANTHER" id="PTHR20861:SF6">
    <property type="entry name" value="BETA-RIBOFURANOSYLPHENOL 5'-PHOSPHATE SYNTHASE"/>
    <property type="match status" value="1"/>
</dbReference>
<comment type="caution">
    <text evidence="5">The sequence shown here is derived from an EMBL/GenBank/DDBJ whole genome shotgun (WGS) entry which is preliminary data.</text>
</comment>
<feature type="domain" description="GHMP kinase C-terminal" evidence="4">
    <location>
        <begin position="229"/>
        <end position="313"/>
    </location>
</feature>
<name>A0A2S6HC21_9GAMM</name>
<dbReference type="GO" id="GO:0016301">
    <property type="term" value="F:kinase activity"/>
    <property type="evidence" value="ECO:0007669"/>
    <property type="project" value="UniProtKB-KW"/>
</dbReference>
<evidence type="ECO:0000256" key="1">
    <source>
        <dbReference type="ARBA" id="ARBA00022679"/>
    </source>
</evidence>
<evidence type="ECO:0000256" key="2">
    <source>
        <dbReference type="ARBA" id="ARBA00022777"/>
    </source>
</evidence>